<evidence type="ECO:0000313" key="4">
    <source>
        <dbReference type="Proteomes" id="UP000653099"/>
    </source>
</evidence>
<protein>
    <recommendedName>
        <fullName evidence="2">SpoVT-AbrB domain-containing protein</fullName>
    </recommendedName>
</protein>
<dbReference type="NCBIfam" id="TIGR01439">
    <property type="entry name" value="lp_hng_hel_AbrB"/>
    <property type="match status" value="1"/>
</dbReference>
<keyword evidence="4" id="KW-1185">Reference proteome</keyword>
<sequence>MREHSTVPKSNVLPDESPNMWKPTRISEHGRVTIPKEFRDTYDISAGDEIVWMDTDDGILATKRTHTGGRGMLVPDDATETEREAVAAELKQRLDRRRDSNYKDG</sequence>
<dbReference type="GO" id="GO:0003677">
    <property type="term" value="F:DNA binding"/>
    <property type="evidence" value="ECO:0007669"/>
    <property type="project" value="InterPro"/>
</dbReference>
<feature type="domain" description="SpoVT-AbrB" evidence="2">
    <location>
        <begin position="24"/>
        <end position="69"/>
    </location>
</feature>
<proteinExistence type="predicted"/>
<reference evidence="3" key="1">
    <citation type="journal article" date="2014" name="Int. J. Syst. Evol. Microbiol.">
        <title>Complete genome sequence of Corynebacterium casei LMG S-19264T (=DSM 44701T), isolated from a smear-ripened cheese.</title>
        <authorList>
            <consortium name="US DOE Joint Genome Institute (JGI-PGF)"/>
            <person name="Walter F."/>
            <person name="Albersmeier A."/>
            <person name="Kalinowski J."/>
            <person name="Ruckert C."/>
        </authorList>
    </citation>
    <scope>NUCLEOTIDE SEQUENCE</scope>
    <source>
        <strain evidence="3">JCM 14359</strain>
    </source>
</reference>
<reference evidence="3" key="2">
    <citation type="submission" date="2020-09" db="EMBL/GenBank/DDBJ databases">
        <authorList>
            <person name="Sun Q."/>
            <person name="Ohkuma M."/>
        </authorList>
    </citation>
    <scope>NUCLEOTIDE SEQUENCE</scope>
    <source>
        <strain evidence="3">JCM 14359</strain>
    </source>
</reference>
<dbReference type="EMBL" id="BMOC01000004">
    <property type="protein sequence ID" value="GGJ01828.1"/>
    <property type="molecule type" value="Genomic_DNA"/>
</dbReference>
<dbReference type="InterPro" id="IPR037914">
    <property type="entry name" value="SpoVT-AbrB_sf"/>
</dbReference>
<organism evidence="3 4">
    <name type="scientific">Halobellus salinus</name>
    <dbReference type="NCBI Taxonomy" id="931585"/>
    <lineage>
        <taxon>Archaea</taxon>
        <taxon>Methanobacteriati</taxon>
        <taxon>Methanobacteriota</taxon>
        <taxon>Stenosarchaea group</taxon>
        <taxon>Halobacteria</taxon>
        <taxon>Halobacteriales</taxon>
        <taxon>Haloferacaceae</taxon>
        <taxon>Halobellus</taxon>
    </lineage>
</organism>
<name>A0A830EDM4_9EURY</name>
<dbReference type="SUPFAM" id="SSF89447">
    <property type="entry name" value="AbrB/MazE/MraZ-like"/>
    <property type="match status" value="1"/>
</dbReference>
<dbReference type="AlphaFoldDB" id="A0A830EDM4"/>
<dbReference type="Gene3D" id="2.10.260.10">
    <property type="match status" value="1"/>
</dbReference>
<accession>A0A830EDM4</accession>
<dbReference type="SMART" id="SM00966">
    <property type="entry name" value="SpoVT_AbrB"/>
    <property type="match status" value="1"/>
</dbReference>
<dbReference type="InterPro" id="IPR007159">
    <property type="entry name" value="SpoVT-AbrB_dom"/>
</dbReference>
<evidence type="ECO:0000259" key="2">
    <source>
        <dbReference type="SMART" id="SM00966"/>
    </source>
</evidence>
<feature type="region of interest" description="Disordered" evidence="1">
    <location>
        <begin position="1"/>
        <end position="23"/>
    </location>
</feature>
<comment type="caution">
    <text evidence="3">The sequence shown here is derived from an EMBL/GenBank/DDBJ whole genome shotgun (WGS) entry which is preliminary data.</text>
</comment>
<dbReference type="Pfam" id="PF04014">
    <property type="entry name" value="MazE_antitoxin"/>
    <property type="match status" value="1"/>
</dbReference>
<evidence type="ECO:0000256" key="1">
    <source>
        <dbReference type="SAM" id="MobiDB-lite"/>
    </source>
</evidence>
<evidence type="ECO:0000313" key="3">
    <source>
        <dbReference type="EMBL" id="GGJ01828.1"/>
    </source>
</evidence>
<dbReference type="Proteomes" id="UP000653099">
    <property type="component" value="Unassembled WGS sequence"/>
</dbReference>
<gene>
    <name evidence="3" type="ORF">GCM10008995_09520</name>
</gene>